<evidence type="ECO:0000313" key="1">
    <source>
        <dbReference type="EMBL" id="CBY92300.1"/>
    </source>
</evidence>
<evidence type="ECO:0000313" key="2">
    <source>
        <dbReference type="Proteomes" id="UP000008637"/>
    </source>
</evidence>
<dbReference type="AlphaFoldDB" id="E8ZGM9"/>
<dbReference type="OrthoDB" id="3286086at2"/>
<name>E8ZGM9_MYCHL</name>
<organism evidence="1 2">
    <name type="scientific">Mycoplasma haemofelis (strain Langford 1)</name>
    <name type="common">Haemobartonella felis</name>
    <dbReference type="NCBI Taxonomy" id="941640"/>
    <lineage>
        <taxon>Bacteria</taxon>
        <taxon>Bacillati</taxon>
        <taxon>Mycoplasmatota</taxon>
        <taxon>Mollicutes</taxon>
        <taxon>Mycoplasmataceae</taxon>
        <taxon>Mycoplasma</taxon>
    </lineage>
</organism>
<sequence length="229" mass="25513">MGISTLGKVTLGLSTGATATAGAVYFGTDLFKEEISKRTISSLLREKNPEKRLIIAAPPSDKAWKDAWANYRNENKDSNPWGIKTWSKITQDVQSGDNAPDDFVSKCATQTILEVPNEKDSLYVEVLKYCTRNTVVSDLIAENTSKKLLNGTGDQDSGGWAAAWEVYRTQNKASSKTKDTWEFSDWDSKKDKTELPTDYKTKCTSQANVPAFTLDNKNYKNVLAWCTKD</sequence>
<keyword evidence="2" id="KW-1185">Reference proteome</keyword>
<reference evidence="1 2" key="1">
    <citation type="journal article" date="2011" name="J. Bacteriol.">
        <title>Complete genome sequence of Mycoplasma haemofelis, a hemotropic mycoplasma.</title>
        <authorList>
            <person name="Barker E.N."/>
            <person name="Helps C.R."/>
            <person name="Peters I.R."/>
            <person name="Darby A.C."/>
            <person name="Radford A.D."/>
            <person name="Tasker S."/>
        </authorList>
    </citation>
    <scope>NUCLEOTIDE SEQUENCE [LARGE SCALE GENOMIC DNA]</scope>
    <source>
        <strain evidence="1 2">Langford 1</strain>
    </source>
</reference>
<dbReference type="KEGG" id="mha:HF1_02920"/>
<dbReference type="HOGENOM" id="CLU_098620_0_0_14"/>
<protein>
    <submittedName>
        <fullName evidence="1">Uncharacterized protein</fullName>
    </submittedName>
</protein>
<proteinExistence type="predicted"/>
<dbReference type="EMBL" id="FR773153">
    <property type="protein sequence ID" value="CBY92300.1"/>
    <property type="molecule type" value="Genomic_DNA"/>
</dbReference>
<accession>E8ZGM9</accession>
<dbReference type="Proteomes" id="UP000008637">
    <property type="component" value="Chromosome"/>
</dbReference>
<gene>
    <name evidence="1" type="ordered locus">HF1_02920</name>
</gene>